<feature type="compositionally biased region" description="Acidic residues" evidence="2">
    <location>
        <begin position="210"/>
        <end position="221"/>
    </location>
</feature>
<feature type="signal peptide" evidence="3">
    <location>
        <begin position="1"/>
        <end position="25"/>
    </location>
</feature>
<accession>A0ABM3FP88</accession>
<feature type="compositionally biased region" description="Acidic residues" evidence="2">
    <location>
        <begin position="499"/>
        <end position="511"/>
    </location>
</feature>
<feature type="region of interest" description="Disordered" evidence="2">
    <location>
        <begin position="362"/>
        <end position="403"/>
    </location>
</feature>
<feature type="chain" id="PRO_5045626639" evidence="3">
    <location>
        <begin position="26"/>
        <end position="741"/>
    </location>
</feature>
<reference evidence="5" key="1">
    <citation type="submission" date="2025-08" db="UniProtKB">
        <authorList>
            <consortium name="RefSeq"/>
        </authorList>
    </citation>
    <scope>IDENTIFICATION</scope>
    <source>
        <tissue evidence="5">Thorax and Abdomen</tissue>
    </source>
</reference>
<keyword evidence="3" id="KW-0732">Signal</keyword>
<feature type="compositionally biased region" description="Low complexity" evidence="2">
    <location>
        <begin position="160"/>
        <end position="174"/>
    </location>
</feature>
<evidence type="ECO:0000313" key="4">
    <source>
        <dbReference type="Proteomes" id="UP000829291"/>
    </source>
</evidence>
<dbReference type="InterPro" id="IPR000618">
    <property type="entry name" value="Insect_cuticle"/>
</dbReference>
<evidence type="ECO:0000313" key="5">
    <source>
        <dbReference type="RefSeq" id="XP_046589817.1"/>
    </source>
</evidence>
<dbReference type="PROSITE" id="PS51155">
    <property type="entry name" value="CHIT_BIND_RR_2"/>
    <property type="match status" value="1"/>
</dbReference>
<name>A0ABM3FP88_NEOLC</name>
<organism evidence="4 5">
    <name type="scientific">Neodiprion lecontei</name>
    <name type="common">Redheaded pine sawfly</name>
    <dbReference type="NCBI Taxonomy" id="441921"/>
    <lineage>
        <taxon>Eukaryota</taxon>
        <taxon>Metazoa</taxon>
        <taxon>Ecdysozoa</taxon>
        <taxon>Arthropoda</taxon>
        <taxon>Hexapoda</taxon>
        <taxon>Insecta</taxon>
        <taxon>Pterygota</taxon>
        <taxon>Neoptera</taxon>
        <taxon>Endopterygota</taxon>
        <taxon>Hymenoptera</taxon>
        <taxon>Tenthredinoidea</taxon>
        <taxon>Diprionidae</taxon>
        <taxon>Diprioninae</taxon>
        <taxon>Neodiprion</taxon>
    </lineage>
</organism>
<dbReference type="PROSITE" id="PS51257">
    <property type="entry name" value="PROKAR_LIPOPROTEIN"/>
    <property type="match status" value="1"/>
</dbReference>
<sequence>MTNRLLCSKMTPWLIAIFCLVTASCTNPMDQQTSETSNDQQVAILKQIRKVNEDGSYTFGYEAGDGSFKVESRDVLGNIKGTFGFVDAEGEIKRVSYSSSNGTGFKATTVPPLQEQVSVVQSIPRLNLTSTSTRKPNVVYATEASARSSVVQTIPRLRKTTTTSTTTTSTTTTTEPPSSRPTYNGHYIRSSSSRNRPRFSPHQRPAPLVVEEDTEAEDEDSQITRPVVEDKRAPVHRRIIFAKRPIESSHSLRPITEEFEDQEDEVKITTGNTLRRQLNEDTTKTDSATEEAVDEHGDVYGGALSLSRPLFTTSTPPRVAQRIAGSRAERPKTIYVNQNNLGPARFEPNTKYEGLSAYETREKDLQDQERNAQPQQQVLFRAPVQPSRDYARQSSEPVYVREHPDQQQYLREVPPEGIIVEARRVPEDEDAAPYRQLPLSRIIFRPLPNQLFPDTQEQSQPRYLGEPTVPEQGPKPRVHVGPNFLRPLMRPVPRPLPYPEDDQQSPIDETDYSPVQDYPYRAQNVAPPPEPLQPITPPLSRRDFQILLRRLLISQYGARALAHPRTYLEDALYDQQTFPTYRNDYQAPAPRQNLFRNGFEQAPQPNQYGERLAVHPASGRRPGLSRILNPVYQPGRYEDYQEPATGYGKRVYRQKFYAQEAESPGHDEEVLPPPVREALLLRMLQLAINPDRPVMAPGVMAAATPAPNPYRYRKMGPVRSVQIITDDSEEEKELGQGKGGM</sequence>
<dbReference type="InterPro" id="IPR050468">
    <property type="entry name" value="Cuticle_Struct_Prot"/>
</dbReference>
<feature type="compositionally biased region" description="Polar residues" evidence="2">
    <location>
        <begin position="452"/>
        <end position="461"/>
    </location>
</feature>
<protein>
    <submittedName>
        <fullName evidence="5">Proteoglycan 4-like isoform X1</fullName>
    </submittedName>
</protein>
<gene>
    <name evidence="5" type="primary">LOC107218543</name>
</gene>
<evidence type="ECO:0000256" key="1">
    <source>
        <dbReference type="PROSITE-ProRule" id="PRU00497"/>
    </source>
</evidence>
<evidence type="ECO:0000256" key="3">
    <source>
        <dbReference type="SAM" id="SignalP"/>
    </source>
</evidence>
<dbReference type="RefSeq" id="XP_046589817.1">
    <property type="nucleotide sequence ID" value="XM_046733861.1"/>
</dbReference>
<dbReference type="PANTHER" id="PTHR10380">
    <property type="entry name" value="CUTICLE PROTEIN"/>
    <property type="match status" value="1"/>
</dbReference>
<dbReference type="Pfam" id="PF00379">
    <property type="entry name" value="Chitin_bind_4"/>
    <property type="match status" value="1"/>
</dbReference>
<proteinExistence type="predicted"/>
<dbReference type="Proteomes" id="UP000829291">
    <property type="component" value="Chromosome 1"/>
</dbReference>
<dbReference type="GeneID" id="107218543"/>
<evidence type="ECO:0000256" key="2">
    <source>
        <dbReference type="SAM" id="MobiDB-lite"/>
    </source>
</evidence>
<feature type="region of interest" description="Disordered" evidence="2">
    <location>
        <begin position="154"/>
        <end position="225"/>
    </location>
</feature>
<keyword evidence="1" id="KW-0193">Cuticle</keyword>
<keyword evidence="4" id="KW-1185">Reference proteome</keyword>
<dbReference type="PANTHER" id="PTHR10380:SF209">
    <property type="match status" value="1"/>
</dbReference>
<feature type="region of interest" description="Disordered" evidence="2">
    <location>
        <begin position="451"/>
        <end position="512"/>
    </location>
</feature>